<evidence type="ECO:0000313" key="8">
    <source>
        <dbReference type="EMBL" id="PWR01899.1"/>
    </source>
</evidence>
<dbReference type="Proteomes" id="UP000245680">
    <property type="component" value="Unassembled WGS sequence"/>
</dbReference>
<dbReference type="OrthoDB" id="7818056at2"/>
<evidence type="ECO:0000256" key="6">
    <source>
        <dbReference type="SAM" id="Phobius"/>
    </source>
</evidence>
<dbReference type="PANTHER" id="PTHR22911:SF6">
    <property type="entry name" value="SOLUTE CARRIER FAMILY 35 MEMBER G1"/>
    <property type="match status" value="1"/>
</dbReference>
<gene>
    <name evidence="8" type="ORF">DKT77_15030</name>
</gene>
<feature type="transmembrane region" description="Helical" evidence="6">
    <location>
        <begin position="152"/>
        <end position="171"/>
    </location>
</feature>
<evidence type="ECO:0000256" key="5">
    <source>
        <dbReference type="ARBA" id="ARBA00023136"/>
    </source>
</evidence>
<dbReference type="Pfam" id="PF00892">
    <property type="entry name" value="EamA"/>
    <property type="match status" value="2"/>
</dbReference>
<dbReference type="RefSeq" id="WP_109812482.1">
    <property type="nucleotide sequence ID" value="NZ_QGKU01000047.1"/>
</dbReference>
<evidence type="ECO:0000256" key="3">
    <source>
        <dbReference type="ARBA" id="ARBA00022692"/>
    </source>
</evidence>
<keyword evidence="4 6" id="KW-1133">Transmembrane helix</keyword>
<reference evidence="8 9" key="1">
    <citation type="submission" date="2018-05" db="EMBL/GenBank/DDBJ databases">
        <title>Rhodobacteraceae gen. nov., sp. nov. isolated from sea water.</title>
        <authorList>
            <person name="Ren Y."/>
        </authorList>
    </citation>
    <scope>NUCLEOTIDE SEQUENCE [LARGE SCALE GENOMIC DNA]</scope>
    <source>
        <strain evidence="8 9">TG-679</strain>
    </source>
</reference>
<accession>A0A2V2LHM4</accession>
<feature type="domain" description="EamA" evidence="7">
    <location>
        <begin position="11"/>
        <end position="143"/>
    </location>
</feature>
<protein>
    <submittedName>
        <fullName evidence="8">EamA/RhaT family transporter</fullName>
    </submittedName>
</protein>
<dbReference type="Gene3D" id="1.10.3730.20">
    <property type="match status" value="1"/>
</dbReference>
<feature type="transmembrane region" description="Helical" evidence="6">
    <location>
        <begin position="183"/>
        <end position="201"/>
    </location>
</feature>
<evidence type="ECO:0000256" key="4">
    <source>
        <dbReference type="ARBA" id="ARBA00022989"/>
    </source>
</evidence>
<feature type="transmembrane region" description="Helical" evidence="6">
    <location>
        <begin position="128"/>
        <end position="146"/>
    </location>
</feature>
<feature type="transmembrane region" description="Helical" evidence="6">
    <location>
        <begin position="239"/>
        <end position="259"/>
    </location>
</feature>
<evidence type="ECO:0000256" key="2">
    <source>
        <dbReference type="ARBA" id="ARBA00009853"/>
    </source>
</evidence>
<dbReference type="GO" id="GO:0016020">
    <property type="term" value="C:membrane"/>
    <property type="evidence" value="ECO:0007669"/>
    <property type="project" value="UniProtKB-SubCell"/>
</dbReference>
<keyword evidence="5 6" id="KW-0472">Membrane</keyword>
<proteinExistence type="inferred from homology"/>
<dbReference type="PANTHER" id="PTHR22911">
    <property type="entry name" value="ACYL-MALONYL CONDENSING ENZYME-RELATED"/>
    <property type="match status" value="1"/>
</dbReference>
<feature type="domain" description="EamA" evidence="7">
    <location>
        <begin position="153"/>
        <end position="279"/>
    </location>
</feature>
<feature type="transmembrane region" description="Helical" evidence="6">
    <location>
        <begin position="102"/>
        <end position="121"/>
    </location>
</feature>
<organism evidence="8 9">
    <name type="scientific">Meridianimarinicoccus roseus</name>
    <dbReference type="NCBI Taxonomy" id="2072018"/>
    <lineage>
        <taxon>Bacteria</taxon>
        <taxon>Pseudomonadati</taxon>
        <taxon>Pseudomonadota</taxon>
        <taxon>Alphaproteobacteria</taxon>
        <taxon>Rhodobacterales</taxon>
        <taxon>Paracoccaceae</taxon>
        <taxon>Meridianimarinicoccus</taxon>
    </lineage>
</organism>
<dbReference type="SUPFAM" id="SSF103481">
    <property type="entry name" value="Multidrug resistance efflux transporter EmrE"/>
    <property type="match status" value="2"/>
</dbReference>
<keyword evidence="3 6" id="KW-0812">Transmembrane</keyword>
<feature type="transmembrane region" description="Helical" evidence="6">
    <location>
        <begin position="79"/>
        <end position="96"/>
    </location>
</feature>
<dbReference type="InterPro" id="IPR000620">
    <property type="entry name" value="EamA_dom"/>
</dbReference>
<feature type="transmembrane region" description="Helical" evidence="6">
    <location>
        <begin position="265"/>
        <end position="283"/>
    </location>
</feature>
<dbReference type="EMBL" id="QGKU01000047">
    <property type="protein sequence ID" value="PWR01899.1"/>
    <property type="molecule type" value="Genomic_DNA"/>
</dbReference>
<feature type="transmembrane region" description="Helical" evidence="6">
    <location>
        <begin position="213"/>
        <end position="232"/>
    </location>
</feature>
<dbReference type="AlphaFoldDB" id="A0A2V2LHM4"/>
<evidence type="ECO:0000256" key="1">
    <source>
        <dbReference type="ARBA" id="ARBA00004141"/>
    </source>
</evidence>
<comment type="similarity">
    <text evidence="2">Belongs to the drug/metabolite transporter (DMT) superfamily. 10 TMS drug/metabolite exporter (DME) (TC 2.A.7.3) family.</text>
</comment>
<name>A0A2V2LHM4_9RHOB</name>
<keyword evidence="9" id="KW-1185">Reference proteome</keyword>
<comment type="caution">
    <text evidence="8">The sequence shown here is derived from an EMBL/GenBank/DDBJ whole genome shotgun (WGS) entry which is preliminary data.</text>
</comment>
<comment type="subcellular location">
    <subcellularLocation>
        <location evidence="1">Membrane</location>
        <topology evidence="1">Multi-pass membrane protein</topology>
    </subcellularLocation>
</comment>
<feature type="transmembrane region" description="Helical" evidence="6">
    <location>
        <begin position="40"/>
        <end position="59"/>
    </location>
</feature>
<evidence type="ECO:0000259" key="7">
    <source>
        <dbReference type="Pfam" id="PF00892"/>
    </source>
</evidence>
<sequence length="318" mass="33849">MPLRRLSPNARGALLALGAFAVFSSHDVLVKLLGGSYSPIQIVFFSVLFSFPVLTLILARSRTHGHLRPRHPWWSLARAIAAIVTGFCAFTAFSLLPLAQTYALLFATPLLITVLSIPVLGEKVGVHRWAAVVVGLCGVLVVLRPNAVPLSAGHLAGLMAAAGSATASIIVRKIGQEERSSVLILYPLLGNVLVMGALLPAVYKPMPLEHLGALAAIAVLSIIATSFIIFAYRTGEAAVVAPMQYSQIVWATLFGWLIFAEVPDLPTLLGAGIVIASGMYIVARESGARATDNQPVLSTRTRHETGTYPRVSTLIDDD</sequence>
<dbReference type="InterPro" id="IPR037185">
    <property type="entry name" value="EmrE-like"/>
</dbReference>
<evidence type="ECO:0000313" key="9">
    <source>
        <dbReference type="Proteomes" id="UP000245680"/>
    </source>
</evidence>